<reference evidence="2 3" key="1">
    <citation type="submission" date="2015-04" db="EMBL/GenBank/DDBJ databases">
        <title>The draft genome sequence of Erythrobacter marinus HWDM-33.</title>
        <authorList>
            <person name="Zhuang L."/>
            <person name="Liu Y."/>
            <person name="Shao Z."/>
        </authorList>
    </citation>
    <scope>NUCLEOTIDE SEQUENCE [LARGE SCALE GENOMIC DNA]</scope>
    <source>
        <strain evidence="2 3">HWDM-33</strain>
    </source>
</reference>
<protein>
    <recommendedName>
        <fullName evidence="4">NIPSNAP domain-containing protein</fullName>
    </recommendedName>
</protein>
<proteinExistence type="predicted"/>
<accession>A0A0H0XS13</accession>
<dbReference type="PATRIC" id="fig|874156.12.peg.365"/>
<dbReference type="EMBL" id="LBHU01000001">
    <property type="protein sequence ID" value="KLI65139.1"/>
    <property type="molecule type" value="Genomic_DNA"/>
</dbReference>
<organism evidence="2 3">
    <name type="scientific">Aurantiacibacter marinus</name>
    <dbReference type="NCBI Taxonomy" id="874156"/>
    <lineage>
        <taxon>Bacteria</taxon>
        <taxon>Pseudomonadati</taxon>
        <taxon>Pseudomonadota</taxon>
        <taxon>Alphaproteobacteria</taxon>
        <taxon>Sphingomonadales</taxon>
        <taxon>Erythrobacteraceae</taxon>
        <taxon>Aurantiacibacter</taxon>
    </lineage>
</organism>
<feature type="signal peptide" evidence="1">
    <location>
        <begin position="1"/>
        <end position="20"/>
    </location>
</feature>
<dbReference type="Proteomes" id="UP000053455">
    <property type="component" value="Unassembled WGS sequence"/>
</dbReference>
<sequence length="143" mass="15646">MAASAALVAAPAVLPGVAAAQDFPLVGGEYTSMTGITIEDGGGLAYANYLASEWARNQEFAKSNGWISDYRIYSNVDARDGEPDLYLMVTYPSVPDAAESERRGNEYRAWREMTDAQMEAAAGDRAEYRTVRGTMVLQEYTIR</sequence>
<keyword evidence="1" id="KW-0732">Signal</keyword>
<comment type="caution">
    <text evidence="2">The sequence shown here is derived from an EMBL/GenBank/DDBJ whole genome shotgun (WGS) entry which is preliminary data.</text>
</comment>
<name>A0A0H0XS13_9SPHN</name>
<evidence type="ECO:0000313" key="2">
    <source>
        <dbReference type="EMBL" id="KLI65139.1"/>
    </source>
</evidence>
<evidence type="ECO:0000313" key="3">
    <source>
        <dbReference type="Proteomes" id="UP000053455"/>
    </source>
</evidence>
<keyword evidence="3" id="KW-1185">Reference proteome</keyword>
<evidence type="ECO:0000256" key="1">
    <source>
        <dbReference type="SAM" id="SignalP"/>
    </source>
</evidence>
<dbReference type="AlphaFoldDB" id="A0A0H0XS13"/>
<gene>
    <name evidence="2" type="ORF">AAV99_01755</name>
</gene>
<feature type="chain" id="PRO_5002589567" description="NIPSNAP domain-containing protein" evidence="1">
    <location>
        <begin position="21"/>
        <end position="143"/>
    </location>
</feature>
<evidence type="ECO:0008006" key="4">
    <source>
        <dbReference type="Google" id="ProtNLM"/>
    </source>
</evidence>